<dbReference type="Proteomes" id="UP000789901">
    <property type="component" value="Unassembled WGS sequence"/>
</dbReference>
<proteinExistence type="predicted"/>
<comment type="caution">
    <text evidence="1">The sequence shown here is derived from an EMBL/GenBank/DDBJ whole genome shotgun (WGS) entry which is preliminary data.</text>
</comment>
<evidence type="ECO:0000313" key="2">
    <source>
        <dbReference type="Proteomes" id="UP000789901"/>
    </source>
</evidence>
<dbReference type="PANTHER" id="PTHR33973">
    <property type="entry name" value="OS07G0153300 PROTEIN"/>
    <property type="match status" value="1"/>
</dbReference>
<accession>A0ABN7UKL2</accession>
<sequence length="163" mass="19046">MSMDMYGQGIGMEKFFPKKHAFEYPILLVGIDLELLEKNSRGGFILGYNNRMAIFNINDNDYLGCVNEHDIIEDTAKKNRTIKEKLFLHIKKHNMETENLRRVELVTMPRFFGYAFNPVSIYYCYDITDALKIIVLEVNNTFGEKHLYIMDRDSEADKSTRLG</sequence>
<dbReference type="Pfam" id="PF07103">
    <property type="entry name" value="DUF1365"/>
    <property type="match status" value="1"/>
</dbReference>
<organism evidence="1 2">
    <name type="scientific">Gigaspora margarita</name>
    <dbReference type="NCBI Taxonomy" id="4874"/>
    <lineage>
        <taxon>Eukaryota</taxon>
        <taxon>Fungi</taxon>
        <taxon>Fungi incertae sedis</taxon>
        <taxon>Mucoromycota</taxon>
        <taxon>Glomeromycotina</taxon>
        <taxon>Glomeromycetes</taxon>
        <taxon>Diversisporales</taxon>
        <taxon>Gigasporaceae</taxon>
        <taxon>Gigaspora</taxon>
    </lineage>
</organism>
<dbReference type="EMBL" id="CAJVQB010003521">
    <property type="protein sequence ID" value="CAG8610629.1"/>
    <property type="molecule type" value="Genomic_DNA"/>
</dbReference>
<keyword evidence="2" id="KW-1185">Reference proteome</keyword>
<dbReference type="PANTHER" id="PTHR33973:SF4">
    <property type="entry name" value="OS07G0153300 PROTEIN"/>
    <property type="match status" value="1"/>
</dbReference>
<feature type="non-terminal residue" evidence="1">
    <location>
        <position position="163"/>
    </location>
</feature>
<name>A0ABN7UKL2_GIGMA</name>
<dbReference type="InterPro" id="IPR010775">
    <property type="entry name" value="DUF1365"/>
</dbReference>
<evidence type="ECO:0000313" key="1">
    <source>
        <dbReference type="EMBL" id="CAG8610629.1"/>
    </source>
</evidence>
<protein>
    <submittedName>
        <fullName evidence="1">224_t:CDS:1</fullName>
    </submittedName>
</protein>
<gene>
    <name evidence="1" type="ORF">GMARGA_LOCUS7338</name>
</gene>
<reference evidence="1 2" key="1">
    <citation type="submission" date="2021-06" db="EMBL/GenBank/DDBJ databases">
        <authorList>
            <person name="Kallberg Y."/>
            <person name="Tangrot J."/>
            <person name="Rosling A."/>
        </authorList>
    </citation>
    <scope>NUCLEOTIDE SEQUENCE [LARGE SCALE GENOMIC DNA]</scope>
    <source>
        <strain evidence="1 2">120-4 pot B 10/14</strain>
    </source>
</reference>